<dbReference type="AlphaFoldDB" id="A0A177KZD7"/>
<gene>
    <name evidence="1" type="ORF">AWH48_18615</name>
</gene>
<protein>
    <submittedName>
        <fullName evidence="1">Uncharacterized protein</fullName>
    </submittedName>
</protein>
<dbReference type="OrthoDB" id="9779418at2"/>
<proteinExistence type="predicted"/>
<name>A0A177KZD7_9BACI</name>
<evidence type="ECO:0000313" key="1">
    <source>
        <dbReference type="EMBL" id="OAH58385.1"/>
    </source>
</evidence>
<reference evidence="1 2" key="1">
    <citation type="submission" date="2016-01" db="EMBL/GenBank/DDBJ databases">
        <title>Investigation of taxonomic status of Bacillus aminovorans.</title>
        <authorList>
            <person name="Verma A."/>
            <person name="Pal Y."/>
            <person name="Krishnamurthi S."/>
        </authorList>
    </citation>
    <scope>NUCLEOTIDE SEQUENCE [LARGE SCALE GENOMIC DNA]</scope>
    <source>
        <strain evidence="1 2">DSM 4337</strain>
    </source>
</reference>
<evidence type="ECO:0000313" key="2">
    <source>
        <dbReference type="Proteomes" id="UP000077271"/>
    </source>
</evidence>
<accession>A0A177KZD7</accession>
<sequence>MREEYEDVHKELIQLFKETTVERTGRDEIIEYTLEAIINGNKEALSLMLPEESRDEIWKSAFEKNIYPYETVLAVSGENKKLLGHAHSGDILLIGATGYMIGNGTGN</sequence>
<comment type="caution">
    <text evidence="1">The sequence shown here is derived from an EMBL/GenBank/DDBJ whole genome shotgun (WGS) entry which is preliminary data.</text>
</comment>
<organism evidence="1 2">
    <name type="scientific">Domibacillus aminovorans</name>
    <dbReference type="NCBI Taxonomy" id="29332"/>
    <lineage>
        <taxon>Bacteria</taxon>
        <taxon>Bacillati</taxon>
        <taxon>Bacillota</taxon>
        <taxon>Bacilli</taxon>
        <taxon>Bacillales</taxon>
        <taxon>Bacillaceae</taxon>
        <taxon>Domibacillus</taxon>
    </lineage>
</organism>
<dbReference type="EMBL" id="LQWZ01000010">
    <property type="protein sequence ID" value="OAH58385.1"/>
    <property type="molecule type" value="Genomic_DNA"/>
</dbReference>
<dbReference type="RefSeq" id="WP_063974655.1">
    <property type="nucleotide sequence ID" value="NZ_LQWZ01000010.1"/>
</dbReference>
<dbReference type="Proteomes" id="UP000077271">
    <property type="component" value="Unassembled WGS sequence"/>
</dbReference>